<name>A0A3D8J3R1_9HELI</name>
<feature type="transmembrane region" description="Helical" evidence="1">
    <location>
        <begin position="167"/>
        <end position="193"/>
    </location>
</feature>
<sequence>MQDPIAFIHLMYQSFFGGNDIVYARRTNRSGESFFRSLCGNMFYQISNFFSEVSIPNGSRDYRILSYDALEALLQMQEYHRFSKAMFEWIGFEKKCLEYEYIPRQEGQSSWNFWKLFKYAIEGFVSFSTAPLRLAFILGFLASFLSICYGGYIAIDTLIYGNEVKGYPSLVCIITFFGGLQLLVLGVIGEYIARIYEQVKNRPHYFLKRNKNEK</sequence>
<keyword evidence="1" id="KW-1133">Transmembrane helix</keyword>
<feature type="transmembrane region" description="Helical" evidence="1">
    <location>
        <begin position="134"/>
        <end position="155"/>
    </location>
</feature>
<gene>
    <name evidence="2" type="ORF">CQA58_00495</name>
</gene>
<evidence type="ECO:0000313" key="3">
    <source>
        <dbReference type="Proteomes" id="UP000257045"/>
    </source>
</evidence>
<accession>A0A3D8J3R1</accession>
<comment type="caution">
    <text evidence="2">The sequence shown here is derived from an EMBL/GenBank/DDBJ whole genome shotgun (WGS) entry which is preliminary data.</text>
</comment>
<dbReference type="EMBL" id="NXLV01000001">
    <property type="protein sequence ID" value="RDU72118.1"/>
    <property type="molecule type" value="Genomic_DNA"/>
</dbReference>
<keyword evidence="1" id="KW-0472">Membrane</keyword>
<dbReference type="AlphaFoldDB" id="A0A3D8J3R1"/>
<dbReference type="GO" id="GO:0005886">
    <property type="term" value="C:plasma membrane"/>
    <property type="evidence" value="ECO:0007669"/>
    <property type="project" value="TreeGrafter"/>
</dbReference>
<organism evidence="2 3">
    <name type="scientific">Helicobacter brantae</name>
    <dbReference type="NCBI Taxonomy" id="375927"/>
    <lineage>
        <taxon>Bacteria</taxon>
        <taxon>Pseudomonadati</taxon>
        <taxon>Campylobacterota</taxon>
        <taxon>Epsilonproteobacteria</taxon>
        <taxon>Campylobacterales</taxon>
        <taxon>Helicobacteraceae</taxon>
        <taxon>Helicobacter</taxon>
    </lineage>
</organism>
<keyword evidence="3" id="KW-1185">Reference proteome</keyword>
<protein>
    <recommendedName>
        <fullName evidence="4">Glycosyltransferase</fullName>
    </recommendedName>
</protein>
<reference evidence="2 3" key="1">
    <citation type="submission" date="2018-04" db="EMBL/GenBank/DDBJ databases">
        <title>Novel Campyloabacter and Helicobacter Species and Strains.</title>
        <authorList>
            <person name="Mannion A.J."/>
            <person name="Shen Z."/>
            <person name="Fox J.G."/>
        </authorList>
    </citation>
    <scope>NUCLEOTIDE SEQUENCE [LARGE SCALE GENOMIC DNA]</scope>
    <source>
        <strain evidence="2 3">MIT 04-9366</strain>
    </source>
</reference>
<dbReference type="PANTHER" id="PTHR48090">
    <property type="entry name" value="UNDECAPRENYL-PHOSPHATE 4-DEOXY-4-FORMAMIDO-L-ARABINOSE TRANSFERASE-RELATED"/>
    <property type="match status" value="1"/>
</dbReference>
<proteinExistence type="predicted"/>
<dbReference type="PANTHER" id="PTHR48090:SF8">
    <property type="entry name" value="GLYCOSYLTRANSFERASE CSBB-RELATED"/>
    <property type="match status" value="1"/>
</dbReference>
<evidence type="ECO:0000313" key="2">
    <source>
        <dbReference type="EMBL" id="RDU72118.1"/>
    </source>
</evidence>
<keyword evidence="1" id="KW-0812">Transmembrane</keyword>
<dbReference type="Proteomes" id="UP000257045">
    <property type="component" value="Unassembled WGS sequence"/>
</dbReference>
<evidence type="ECO:0000256" key="1">
    <source>
        <dbReference type="SAM" id="Phobius"/>
    </source>
</evidence>
<evidence type="ECO:0008006" key="4">
    <source>
        <dbReference type="Google" id="ProtNLM"/>
    </source>
</evidence>
<dbReference type="InterPro" id="IPR050256">
    <property type="entry name" value="Glycosyltransferase_2"/>
</dbReference>